<gene>
    <name evidence="1" type="ORF">BDA96_09G108000</name>
</gene>
<proteinExistence type="predicted"/>
<evidence type="ECO:0000313" key="1">
    <source>
        <dbReference type="EMBL" id="KAG0517659.1"/>
    </source>
</evidence>
<evidence type="ECO:0000313" key="2">
    <source>
        <dbReference type="Proteomes" id="UP000807115"/>
    </source>
</evidence>
<protein>
    <submittedName>
        <fullName evidence="1">Uncharacterized protein</fullName>
    </submittedName>
</protein>
<reference evidence="1" key="2">
    <citation type="submission" date="2020-10" db="EMBL/GenBank/DDBJ databases">
        <authorList>
            <person name="Cooper E.A."/>
            <person name="Brenton Z.W."/>
            <person name="Flinn B.S."/>
            <person name="Jenkins J."/>
            <person name="Shu S."/>
            <person name="Flowers D."/>
            <person name="Luo F."/>
            <person name="Wang Y."/>
            <person name="Xia P."/>
            <person name="Barry K."/>
            <person name="Daum C."/>
            <person name="Lipzen A."/>
            <person name="Yoshinaga Y."/>
            <person name="Schmutz J."/>
            <person name="Saski C."/>
            <person name="Vermerris W."/>
            <person name="Kresovich S."/>
        </authorList>
    </citation>
    <scope>NUCLEOTIDE SEQUENCE</scope>
</reference>
<name>A0A921U4C9_SORBI</name>
<accession>A0A921U4C9</accession>
<dbReference type="AlphaFoldDB" id="A0A921U4C9"/>
<sequence length="38" mass="4552">MQNDFQLLAASLRLHRLLQSFSNFREIKIYRNFCTACC</sequence>
<dbReference type="Proteomes" id="UP000807115">
    <property type="component" value="Chromosome 9"/>
</dbReference>
<reference evidence="1" key="1">
    <citation type="journal article" date="2019" name="BMC Genomics">
        <title>A new reference genome for Sorghum bicolor reveals high levels of sequence similarity between sweet and grain genotypes: implications for the genetics of sugar metabolism.</title>
        <authorList>
            <person name="Cooper E.A."/>
            <person name="Brenton Z.W."/>
            <person name="Flinn B.S."/>
            <person name="Jenkins J."/>
            <person name="Shu S."/>
            <person name="Flowers D."/>
            <person name="Luo F."/>
            <person name="Wang Y."/>
            <person name="Xia P."/>
            <person name="Barry K."/>
            <person name="Daum C."/>
            <person name="Lipzen A."/>
            <person name="Yoshinaga Y."/>
            <person name="Schmutz J."/>
            <person name="Saski C."/>
            <person name="Vermerris W."/>
            <person name="Kresovich S."/>
        </authorList>
    </citation>
    <scope>NUCLEOTIDE SEQUENCE</scope>
</reference>
<comment type="caution">
    <text evidence="1">The sequence shown here is derived from an EMBL/GenBank/DDBJ whole genome shotgun (WGS) entry which is preliminary data.</text>
</comment>
<dbReference type="EMBL" id="CM027688">
    <property type="protein sequence ID" value="KAG0517659.1"/>
    <property type="molecule type" value="Genomic_DNA"/>
</dbReference>
<organism evidence="1 2">
    <name type="scientific">Sorghum bicolor</name>
    <name type="common">Sorghum</name>
    <name type="synonym">Sorghum vulgare</name>
    <dbReference type="NCBI Taxonomy" id="4558"/>
    <lineage>
        <taxon>Eukaryota</taxon>
        <taxon>Viridiplantae</taxon>
        <taxon>Streptophyta</taxon>
        <taxon>Embryophyta</taxon>
        <taxon>Tracheophyta</taxon>
        <taxon>Spermatophyta</taxon>
        <taxon>Magnoliopsida</taxon>
        <taxon>Liliopsida</taxon>
        <taxon>Poales</taxon>
        <taxon>Poaceae</taxon>
        <taxon>PACMAD clade</taxon>
        <taxon>Panicoideae</taxon>
        <taxon>Andropogonodae</taxon>
        <taxon>Andropogoneae</taxon>
        <taxon>Sorghinae</taxon>
        <taxon>Sorghum</taxon>
    </lineage>
</organism>